<keyword evidence="4" id="KW-1185">Reference proteome</keyword>
<feature type="domain" description="Fungal-type protein kinase" evidence="2">
    <location>
        <begin position="165"/>
        <end position="568"/>
    </location>
</feature>
<dbReference type="InterPro" id="IPR040976">
    <property type="entry name" value="Pkinase_fungal"/>
</dbReference>
<dbReference type="Pfam" id="PF17667">
    <property type="entry name" value="Pkinase_fungal"/>
    <property type="match status" value="1"/>
</dbReference>
<protein>
    <recommendedName>
        <fullName evidence="2">Fungal-type protein kinase domain-containing protein</fullName>
    </recommendedName>
</protein>
<accession>A0AA39QRQ3</accession>
<sequence>MKEHRDSILDDVRNVPSISLDAFQGSILPQVASPTQISELAIRLQSNGILQPDERWTVFPVDPCTETNEDRYFKGLETIAAAIVKEAKPILEREPTAIMQTLPNQAPLSEDWNGQFMSDGHFALCESRGSRLAKDESSLPSKQLCHYGHKAALACDCVDTEEYKLKDTWEGENDNNKKVLGNAAQMLYADPSRRFMFGMTIANTTTRLWYFSRAREYRYLIHYIVSMSFGSTEALGYDSSIISVAIPLTGCPARFRIQYDYVINRETYRTVECPSSFRASGIVSRATRVWTVRKLGDKTKQEWALKDFWIPLDGKTESEIQQDIFKRIEEKDPDAKNDPTRYRQHFMDINACEVVTDTDGKTDTIADLSEPYKPYDVKCRPSSIAASIPSTSVFSNIADPVGGHLSGRFEHRHSQRVYTGRKHVRLLFSEVGVPLDTVRSQKELFTGLLHAYRGLRYLYLASYVHRDLSSGNILLCSGKGKISDLEYCKVFQSKGPQSDPKTGTPIFMAMEVQCKQYLFEPLVTAGNASAYSRIDSVGRSNPFLNRQTAPRTPFLHNFYHDVESLWWIGVHSLCTTEPSRVERDQDARRTQREHFDALFPHHAEGSIFRLNFLRKRINDDTIQCLPREFLPVVELLDNDFPQYDHFAQLFEEASPLEMALAKAASLAVNDIQPLQVDDQSMHEGAEDNVEWALDRLKEENYADDNAPENDADTSGGYIPKGSEMKRPIDKVDKAERSNVEPPPKQLRRSSRIEKLKEVQ</sequence>
<proteinExistence type="predicted"/>
<feature type="compositionally biased region" description="Basic and acidic residues" evidence="1">
    <location>
        <begin position="750"/>
        <end position="759"/>
    </location>
</feature>
<dbReference type="PANTHER" id="PTHR38248:SF2">
    <property type="entry name" value="FUNK1 11"/>
    <property type="match status" value="1"/>
</dbReference>
<dbReference type="Proteomes" id="UP001175228">
    <property type="component" value="Unassembled WGS sequence"/>
</dbReference>
<dbReference type="InterPro" id="IPR008266">
    <property type="entry name" value="Tyr_kinase_AS"/>
</dbReference>
<dbReference type="PROSITE" id="PS00109">
    <property type="entry name" value="PROTEIN_KINASE_TYR"/>
    <property type="match status" value="1"/>
</dbReference>
<dbReference type="SUPFAM" id="SSF56112">
    <property type="entry name" value="Protein kinase-like (PK-like)"/>
    <property type="match status" value="1"/>
</dbReference>
<dbReference type="Gene3D" id="1.10.510.10">
    <property type="entry name" value="Transferase(Phosphotransferase) domain 1"/>
    <property type="match status" value="1"/>
</dbReference>
<evidence type="ECO:0000313" key="3">
    <source>
        <dbReference type="EMBL" id="KAK0506659.1"/>
    </source>
</evidence>
<feature type="compositionally biased region" description="Basic and acidic residues" evidence="1">
    <location>
        <begin position="722"/>
        <end position="738"/>
    </location>
</feature>
<dbReference type="EMBL" id="JAUEPU010000001">
    <property type="protein sequence ID" value="KAK0506659.1"/>
    <property type="molecule type" value="Genomic_DNA"/>
</dbReference>
<name>A0AA39QRQ3_9AGAR</name>
<dbReference type="PANTHER" id="PTHR38248">
    <property type="entry name" value="FUNK1 6"/>
    <property type="match status" value="1"/>
</dbReference>
<reference evidence="3" key="1">
    <citation type="submission" date="2023-06" db="EMBL/GenBank/DDBJ databases">
        <authorList>
            <consortium name="Lawrence Berkeley National Laboratory"/>
            <person name="Ahrendt S."/>
            <person name="Sahu N."/>
            <person name="Indic B."/>
            <person name="Wong-Bajracharya J."/>
            <person name="Merenyi Z."/>
            <person name="Ke H.-M."/>
            <person name="Monk M."/>
            <person name="Kocsube S."/>
            <person name="Drula E."/>
            <person name="Lipzen A."/>
            <person name="Balint B."/>
            <person name="Henrissat B."/>
            <person name="Andreopoulos B."/>
            <person name="Martin F.M."/>
            <person name="Harder C.B."/>
            <person name="Rigling D."/>
            <person name="Ford K.L."/>
            <person name="Foster G.D."/>
            <person name="Pangilinan J."/>
            <person name="Papanicolaou A."/>
            <person name="Barry K."/>
            <person name="LaButti K."/>
            <person name="Viragh M."/>
            <person name="Koriabine M."/>
            <person name="Yan M."/>
            <person name="Riley R."/>
            <person name="Champramary S."/>
            <person name="Plett K.L."/>
            <person name="Tsai I.J."/>
            <person name="Slot J."/>
            <person name="Sipos G."/>
            <person name="Plett J."/>
            <person name="Nagy L.G."/>
            <person name="Grigoriev I.V."/>
        </authorList>
    </citation>
    <scope>NUCLEOTIDE SEQUENCE</scope>
    <source>
        <strain evidence="3">HWK02</strain>
    </source>
</reference>
<dbReference type="AlphaFoldDB" id="A0AA39QRQ3"/>
<evidence type="ECO:0000313" key="4">
    <source>
        <dbReference type="Proteomes" id="UP001175228"/>
    </source>
</evidence>
<evidence type="ECO:0000259" key="2">
    <source>
        <dbReference type="Pfam" id="PF17667"/>
    </source>
</evidence>
<evidence type="ECO:0000256" key="1">
    <source>
        <dbReference type="SAM" id="MobiDB-lite"/>
    </source>
</evidence>
<organism evidence="3 4">
    <name type="scientific">Armillaria luteobubalina</name>
    <dbReference type="NCBI Taxonomy" id="153913"/>
    <lineage>
        <taxon>Eukaryota</taxon>
        <taxon>Fungi</taxon>
        <taxon>Dikarya</taxon>
        <taxon>Basidiomycota</taxon>
        <taxon>Agaricomycotina</taxon>
        <taxon>Agaricomycetes</taxon>
        <taxon>Agaricomycetidae</taxon>
        <taxon>Agaricales</taxon>
        <taxon>Marasmiineae</taxon>
        <taxon>Physalacriaceae</taxon>
        <taxon>Armillaria</taxon>
    </lineage>
</organism>
<dbReference type="InterPro" id="IPR011009">
    <property type="entry name" value="Kinase-like_dom_sf"/>
</dbReference>
<gene>
    <name evidence="3" type="ORF">EDD18DRAFT_1124399</name>
</gene>
<comment type="caution">
    <text evidence="3">The sequence shown here is derived from an EMBL/GenBank/DDBJ whole genome shotgun (WGS) entry which is preliminary data.</text>
</comment>
<feature type="region of interest" description="Disordered" evidence="1">
    <location>
        <begin position="700"/>
        <end position="759"/>
    </location>
</feature>
<dbReference type="GO" id="GO:0004672">
    <property type="term" value="F:protein kinase activity"/>
    <property type="evidence" value="ECO:0007669"/>
    <property type="project" value="InterPro"/>
</dbReference>
<feature type="compositionally biased region" description="Acidic residues" evidence="1">
    <location>
        <begin position="701"/>
        <end position="711"/>
    </location>
</feature>